<dbReference type="RefSeq" id="WP_178696572.1">
    <property type="nucleotide sequence ID" value="NZ_CP049075.1"/>
</dbReference>
<evidence type="ECO:0000313" key="2">
    <source>
        <dbReference type="EMBL" id="QLI04950.1"/>
    </source>
</evidence>
<proteinExistence type="predicted"/>
<dbReference type="KEGG" id="cinf:CINF_0415"/>
<protein>
    <submittedName>
        <fullName evidence="2">Anti-sigma factor FlgM</fullName>
    </submittedName>
</protein>
<accession>A0A7H9CFR4</accession>
<dbReference type="AlphaFoldDB" id="A0A7H9CFR4"/>
<keyword evidence="3" id="KW-1185">Reference proteome</keyword>
<evidence type="ECO:0000313" key="3">
    <source>
        <dbReference type="Proteomes" id="UP000509414"/>
    </source>
</evidence>
<dbReference type="Pfam" id="PF04316">
    <property type="entry name" value="FlgM"/>
    <property type="match status" value="1"/>
</dbReference>
<organism evidence="2 3">
    <name type="scientific">Candidatus Campylobacter infans</name>
    <dbReference type="NCBI Taxonomy" id="2561898"/>
    <lineage>
        <taxon>Bacteria</taxon>
        <taxon>Pseudomonadati</taxon>
        <taxon>Campylobacterota</taxon>
        <taxon>Epsilonproteobacteria</taxon>
        <taxon>Campylobacterales</taxon>
        <taxon>Campylobacteraceae</taxon>
        <taxon>Campylobacter</taxon>
    </lineage>
</organism>
<dbReference type="InterPro" id="IPR035890">
    <property type="entry name" value="Anti-sigma-28_factor_FlgM_sf"/>
</dbReference>
<feature type="domain" description="Anti-sigma-28 factor FlgM C-terminal" evidence="1">
    <location>
        <begin position="20"/>
        <end position="62"/>
    </location>
</feature>
<gene>
    <name evidence="2" type="primary">flgM</name>
    <name evidence="2" type="ORF">CINF_0415</name>
</gene>
<dbReference type="EMBL" id="CP049075">
    <property type="protein sequence ID" value="QLI04950.1"/>
    <property type="molecule type" value="Genomic_DNA"/>
</dbReference>
<name>A0A7H9CFR4_9BACT</name>
<sequence length="66" mass="7126">MLTSVSQNATFTALSSKDSTKNIKQAQIKAQDASQDKINKITKDIENGDYKIDLGALAAKIADELI</sequence>
<reference evidence="2 3" key="1">
    <citation type="submission" date="2020-02" db="EMBL/GenBank/DDBJ databases">
        <title>Complete genome sequence of the novel Campylobacter species Candidatus Campylobacter infans.</title>
        <authorList>
            <person name="Duim B."/>
            <person name="Zomer A."/>
            <person name="van der Graaf L."/>
            <person name="Wagenaar J."/>
        </authorList>
    </citation>
    <scope>NUCLEOTIDE SEQUENCE [LARGE SCALE GENOMIC DNA]</scope>
    <source>
        <strain evidence="2 3">19S00001</strain>
    </source>
</reference>
<dbReference type="InterPro" id="IPR031316">
    <property type="entry name" value="FlgM_C"/>
</dbReference>
<dbReference type="SUPFAM" id="SSF101498">
    <property type="entry name" value="Anti-sigma factor FlgM"/>
    <property type="match status" value="1"/>
</dbReference>
<dbReference type="Proteomes" id="UP000509414">
    <property type="component" value="Chromosome"/>
</dbReference>
<evidence type="ECO:0000259" key="1">
    <source>
        <dbReference type="Pfam" id="PF04316"/>
    </source>
</evidence>